<dbReference type="InterPro" id="IPR008565">
    <property type="entry name" value="TtsA-like_GH18_dom"/>
</dbReference>
<feature type="domain" description="TtsA-like Glycoside hydrolase family 108" evidence="1">
    <location>
        <begin position="27"/>
        <end position="108"/>
    </location>
</feature>
<evidence type="ECO:0000313" key="3">
    <source>
        <dbReference type="EMBL" id="AGO47501.1"/>
    </source>
</evidence>
<evidence type="ECO:0000259" key="1">
    <source>
        <dbReference type="Pfam" id="PF05838"/>
    </source>
</evidence>
<dbReference type="GO" id="GO:0016787">
    <property type="term" value="F:hydrolase activity"/>
    <property type="evidence" value="ECO:0007669"/>
    <property type="project" value="UniProtKB-KW"/>
</dbReference>
<keyword evidence="3" id="KW-0378">Hydrolase</keyword>
<dbReference type="SUPFAM" id="SSF53955">
    <property type="entry name" value="Lysozyme-like"/>
    <property type="match status" value="1"/>
</dbReference>
<dbReference type="InterPro" id="IPR023346">
    <property type="entry name" value="Lysozyme-like_dom_sf"/>
</dbReference>
<evidence type="ECO:0000259" key="2">
    <source>
        <dbReference type="Pfam" id="PF09374"/>
    </source>
</evidence>
<gene>
    <name evidence="3" type="ORF">Phi19:3_gp097</name>
</gene>
<name>R9ZWL8_9CAUD</name>
<reference evidence="3 4" key="1">
    <citation type="journal article" date="2013" name="Proc. Natl. Acad. Sci. U.S.A.">
        <title>Twelve previously unknown phage genera are ubiquitous in global oceans.</title>
        <authorList>
            <person name="Holmfeldt K."/>
            <person name="Solonenko N."/>
            <person name="Shah M."/>
            <person name="Corrier K."/>
            <person name="Riemann L."/>
            <person name="Verberkmoes N.C."/>
            <person name="Sullivan M.B."/>
        </authorList>
    </citation>
    <scope>NUCLEOTIDE SEQUENCE [LARGE SCALE GENOMIC DNA]</scope>
    <source>
        <strain evidence="3">Phi19:3</strain>
    </source>
</reference>
<dbReference type="Pfam" id="PF09374">
    <property type="entry name" value="PG_binding_3"/>
    <property type="match status" value="1"/>
</dbReference>
<dbReference type="OrthoDB" id="8704at10239"/>
<dbReference type="InterPro" id="IPR018537">
    <property type="entry name" value="Peptidoglycan-bd_3"/>
</dbReference>
<dbReference type="Gene3D" id="1.20.141.10">
    <property type="entry name" value="Chitosanase, subunit A, domain 1"/>
    <property type="match status" value="1"/>
</dbReference>
<sequence length="181" mass="21270">MNLDYYKNIVRNHPEEFELFKNKFFPIVMKWEGGGELHNVKGDSGGWTIWGIAYNYNKALFDDFNDFKDTTREEASYIAFVKYYLAANAELVPMDAKLYYFDMCYNMGVSRGIKILQKCIGVNADGRIGNITKSKIHNVTECCLMIERNKFYNRLVENNYKMGKFIKGWLNRSKGIFDFKY</sequence>
<protein>
    <submittedName>
        <fullName evidence="3">Glycosyl hydrolase</fullName>
    </submittedName>
</protein>
<feature type="domain" description="Peptidoglycan binding" evidence="2">
    <location>
        <begin position="112"/>
        <end position="173"/>
    </location>
</feature>
<reference evidence="4" key="2">
    <citation type="submission" date="2013-03" db="EMBL/GenBank/DDBJ databases">
        <title>The Cellulophaga phages: a novel, diverse, and globally ubiquitous model system.</title>
        <authorList>
            <person name="Holmfeldt K."/>
            <person name="Solonenko N."/>
            <person name="Shah M."/>
            <person name="Corrier K."/>
            <person name="Riemann L."/>
            <person name="VerBerkmoes N.C."/>
            <person name="Sullivan M.B."/>
        </authorList>
    </citation>
    <scope>NUCLEOTIDE SEQUENCE [LARGE SCALE GENOMIC DNA]</scope>
</reference>
<dbReference type="RefSeq" id="YP_008240882.1">
    <property type="nucleotide sequence ID" value="NC_021789.1"/>
</dbReference>
<evidence type="ECO:0000313" key="4">
    <source>
        <dbReference type="Proteomes" id="UP000014731"/>
    </source>
</evidence>
<dbReference type="GeneID" id="16880995"/>
<organism evidence="3 4">
    <name type="scientific">Cellulophaga phage phi19:3</name>
    <dbReference type="NCBI Taxonomy" id="1327971"/>
    <lineage>
        <taxon>Viruses</taxon>
        <taxon>Duplodnaviria</taxon>
        <taxon>Heunggongvirae</taxon>
        <taxon>Uroviricota</taxon>
        <taxon>Caudoviricetes</taxon>
        <taxon>Pachyviridae</taxon>
        <taxon>Baltivirus</taxon>
        <taxon>Baltivirus phi19tres</taxon>
    </lineage>
</organism>
<keyword evidence="4" id="KW-1185">Reference proteome</keyword>
<dbReference type="Proteomes" id="UP000014731">
    <property type="component" value="Segment"/>
</dbReference>
<dbReference type="EMBL" id="KC821608">
    <property type="protein sequence ID" value="AGO47501.1"/>
    <property type="molecule type" value="Genomic_DNA"/>
</dbReference>
<dbReference type="Pfam" id="PF05838">
    <property type="entry name" value="Glyco_hydro_108"/>
    <property type="match status" value="1"/>
</dbReference>
<dbReference type="KEGG" id="vg:16880995"/>
<proteinExistence type="predicted"/>
<accession>R9ZWL8</accession>